<evidence type="ECO:0000313" key="2">
    <source>
        <dbReference type="Proteomes" id="UP001232992"/>
    </source>
</evidence>
<protein>
    <submittedName>
        <fullName evidence="1">Uncharacterized protein</fullName>
    </submittedName>
</protein>
<dbReference type="Proteomes" id="UP001232992">
    <property type="component" value="Unassembled WGS sequence"/>
</dbReference>
<accession>A0ABT7BWU4</accession>
<gene>
    <name evidence="1" type="ORF">PMH09_10760</name>
</gene>
<organism evidence="1 2">
    <name type="scientific">Roseofilum casamattae BLCC-M143</name>
    <dbReference type="NCBI Taxonomy" id="3022442"/>
    <lineage>
        <taxon>Bacteria</taxon>
        <taxon>Bacillati</taxon>
        <taxon>Cyanobacteriota</taxon>
        <taxon>Cyanophyceae</taxon>
        <taxon>Desertifilales</taxon>
        <taxon>Desertifilaceae</taxon>
        <taxon>Roseofilum</taxon>
        <taxon>Roseofilum casamattae</taxon>
    </lineage>
</organism>
<evidence type="ECO:0000313" key="1">
    <source>
        <dbReference type="EMBL" id="MDJ1183669.1"/>
    </source>
</evidence>
<dbReference type="RefSeq" id="WP_283758322.1">
    <property type="nucleotide sequence ID" value="NZ_JAQOSQ010000009.1"/>
</dbReference>
<reference evidence="1 2" key="1">
    <citation type="submission" date="2023-01" db="EMBL/GenBank/DDBJ databases">
        <title>Novel diversity within Roseofilum (Cyanobacteria; Desertifilaceae) from marine benthic mats with descriptions of four novel species.</title>
        <authorList>
            <person name="Wang Y."/>
            <person name="Berthold D.E."/>
            <person name="Hu J."/>
            <person name="Lefler F.W."/>
            <person name="Laughinghouse H.D. IV."/>
        </authorList>
    </citation>
    <scope>NUCLEOTIDE SEQUENCE [LARGE SCALE GENOMIC DNA]</scope>
    <source>
        <strain evidence="1 2">BLCC-M143</strain>
    </source>
</reference>
<name>A0ABT7BWU4_9CYAN</name>
<comment type="caution">
    <text evidence="1">The sequence shown here is derived from an EMBL/GenBank/DDBJ whole genome shotgun (WGS) entry which is preliminary data.</text>
</comment>
<keyword evidence="2" id="KW-1185">Reference proteome</keyword>
<sequence length="71" mass="7981">MLSIQEKLSDQISEIFATVGATGLLSSADYQTVQRYFENPELEHQDRCAVTRLLRAVKRGRIRIVTDAIAS</sequence>
<proteinExistence type="predicted"/>
<dbReference type="EMBL" id="JAQOSQ010000009">
    <property type="protein sequence ID" value="MDJ1183669.1"/>
    <property type="molecule type" value="Genomic_DNA"/>
</dbReference>